<dbReference type="PANTHER" id="PTHR42839">
    <property type="entry name" value="ISOCHORISMATE SYNTHASE ENTC"/>
    <property type="match status" value="1"/>
</dbReference>
<feature type="region of interest" description="Disordered" evidence="1">
    <location>
        <begin position="187"/>
        <end position="207"/>
    </location>
</feature>
<keyword evidence="4" id="KW-1185">Reference proteome</keyword>
<comment type="caution">
    <text evidence="3">The sequence shown here is derived from an EMBL/GenBank/DDBJ whole genome shotgun (WGS) entry which is preliminary data.</text>
</comment>
<sequence>MTLMNCAQRFDLRDPHARPKLRVSISEVDGPSTFLELLNRLEGASNLSVWSGPALAADIQPTIAGVGIALAVVATEKGSYGLAHPTFKELSRALLPNPQPENPGTVQNQPHMQAAGKDWLVLVADANVSGGEEFFARTGLRAPLGLMSFGFAPGTPGALILPRVAWVAMGDATWRIETVVEAGGRQLESGPAAADRSEAVPDGTDGQPNWYLDPGTMSRSAWKHAVAMVVDELRAGRAQKAVMARDITARSDHPINLVAVLQELAGAYPTTWTFSIAGLTGASPEMLASVRGGQLKSRVLAGTCPPGEGTSLWESAKDREEHALAVKSVVGALAPLSSDLDAPEEPFLLDLPNVTHLATDVSANLTEIGAGLAPVCEAVRALHPTAAVCGAPTQDAFELLSKHELTDRGRYSGPVGWIDGAGEGACAIALRCGQVLPDEHSIRVFAGGGIMPESIPEVELAETGAKMLPVLQAIGLEN</sequence>
<dbReference type="EMBL" id="AGWN01000001">
    <property type="protein sequence ID" value="EPD31082.1"/>
    <property type="molecule type" value="Genomic_DNA"/>
</dbReference>
<dbReference type="InterPro" id="IPR015890">
    <property type="entry name" value="Chorismate_C"/>
</dbReference>
<dbReference type="Proteomes" id="UP000014387">
    <property type="component" value="Unassembled WGS sequence"/>
</dbReference>
<protein>
    <recommendedName>
        <fullName evidence="2">Chorismate-utilising enzyme C-terminal domain-containing protein</fullName>
    </recommendedName>
</protein>
<organism evidence="3 4">
    <name type="scientific">Gleimia europaea ACS-120-V-Col10b</name>
    <dbReference type="NCBI Taxonomy" id="883069"/>
    <lineage>
        <taxon>Bacteria</taxon>
        <taxon>Bacillati</taxon>
        <taxon>Actinomycetota</taxon>
        <taxon>Actinomycetes</taxon>
        <taxon>Actinomycetales</taxon>
        <taxon>Actinomycetaceae</taxon>
        <taxon>Gleimia</taxon>
    </lineage>
</organism>
<dbReference type="AlphaFoldDB" id="A0A9W5REW6"/>
<name>A0A9W5REW6_9ACTO</name>
<evidence type="ECO:0000259" key="2">
    <source>
        <dbReference type="Pfam" id="PF00425"/>
    </source>
</evidence>
<dbReference type="PANTHER" id="PTHR42839:SF2">
    <property type="entry name" value="ISOCHORISMATE SYNTHASE ENTC"/>
    <property type="match status" value="1"/>
</dbReference>
<dbReference type="InterPro" id="IPR005801">
    <property type="entry name" value="ADC_synthase"/>
</dbReference>
<proteinExistence type="predicted"/>
<evidence type="ECO:0000256" key="1">
    <source>
        <dbReference type="SAM" id="MobiDB-lite"/>
    </source>
</evidence>
<accession>A0A9W5REW6</accession>
<evidence type="ECO:0000313" key="4">
    <source>
        <dbReference type="Proteomes" id="UP000014387"/>
    </source>
</evidence>
<gene>
    <name evidence="3" type="ORF">HMPREF9238_00842</name>
</gene>
<dbReference type="SUPFAM" id="SSF56322">
    <property type="entry name" value="ADC synthase"/>
    <property type="match status" value="1"/>
</dbReference>
<dbReference type="Pfam" id="PF00425">
    <property type="entry name" value="Chorismate_bind"/>
    <property type="match status" value="1"/>
</dbReference>
<evidence type="ECO:0000313" key="3">
    <source>
        <dbReference type="EMBL" id="EPD31082.1"/>
    </source>
</evidence>
<dbReference type="Gene3D" id="3.60.120.10">
    <property type="entry name" value="Anthranilate synthase"/>
    <property type="match status" value="1"/>
</dbReference>
<reference evidence="3 4" key="1">
    <citation type="submission" date="2013-05" db="EMBL/GenBank/DDBJ databases">
        <title>The Genome Sequence of Actinomyces europaeus ACS-120-V-COL10B.</title>
        <authorList>
            <consortium name="The Broad Institute Genomics Platform"/>
            <person name="Earl A."/>
            <person name="Ward D."/>
            <person name="Feldgarden M."/>
            <person name="Gevers D."/>
            <person name="Saerens B."/>
            <person name="Vaneechoutte M."/>
            <person name="Walker B."/>
            <person name="Young S."/>
            <person name="Zeng Q."/>
            <person name="Gargeya S."/>
            <person name="Fitzgerald M."/>
            <person name="Haas B."/>
            <person name="Abouelleil A."/>
            <person name="Allen A.W."/>
            <person name="Alvarado L."/>
            <person name="Arachchi H.M."/>
            <person name="Berlin A.M."/>
            <person name="Chapman S.B."/>
            <person name="Gainer-Dewar J."/>
            <person name="Goldberg J."/>
            <person name="Griggs A."/>
            <person name="Gujja S."/>
            <person name="Hansen M."/>
            <person name="Howarth C."/>
            <person name="Imamovic A."/>
            <person name="Ireland A."/>
            <person name="Larimer J."/>
            <person name="McCowan C."/>
            <person name="Murphy C."/>
            <person name="Pearson M."/>
            <person name="Poon T.W."/>
            <person name="Priest M."/>
            <person name="Roberts A."/>
            <person name="Saif S."/>
            <person name="Shea T."/>
            <person name="Sisk P."/>
            <person name="Sykes S."/>
            <person name="Wortman J."/>
            <person name="Nusbaum C."/>
            <person name="Birren B."/>
        </authorList>
    </citation>
    <scope>NUCLEOTIDE SEQUENCE [LARGE SCALE GENOMIC DNA]</scope>
    <source>
        <strain evidence="3 4">ACS-120-V-Col10b</strain>
    </source>
</reference>
<feature type="domain" description="Chorismate-utilising enzyme C-terminal" evidence="2">
    <location>
        <begin position="219"/>
        <end position="466"/>
    </location>
</feature>